<dbReference type="InterPro" id="IPR036852">
    <property type="entry name" value="Peptidase_S8/S53_dom_sf"/>
</dbReference>
<name>A0A3N4IA84_ASCIM</name>
<dbReference type="PANTHER" id="PTHR43806">
    <property type="entry name" value="PEPTIDASE S8"/>
    <property type="match status" value="1"/>
</dbReference>
<dbReference type="PANTHER" id="PTHR43806:SF11">
    <property type="entry name" value="CEREVISIN-RELATED"/>
    <property type="match status" value="1"/>
</dbReference>
<dbReference type="EMBL" id="ML119678">
    <property type="protein sequence ID" value="RPA81588.1"/>
    <property type="molecule type" value="Genomic_DNA"/>
</dbReference>
<accession>A0A3N4IA84</accession>
<evidence type="ECO:0000256" key="2">
    <source>
        <dbReference type="ARBA" id="ARBA00022670"/>
    </source>
</evidence>
<dbReference type="InterPro" id="IPR000209">
    <property type="entry name" value="Peptidase_S8/S53_dom"/>
</dbReference>
<evidence type="ECO:0000313" key="8">
    <source>
        <dbReference type="EMBL" id="RPA81588.1"/>
    </source>
</evidence>
<reference evidence="8 9" key="1">
    <citation type="journal article" date="2018" name="Nat. Ecol. Evol.">
        <title>Pezizomycetes genomes reveal the molecular basis of ectomycorrhizal truffle lifestyle.</title>
        <authorList>
            <person name="Murat C."/>
            <person name="Payen T."/>
            <person name="Noel B."/>
            <person name="Kuo A."/>
            <person name="Morin E."/>
            <person name="Chen J."/>
            <person name="Kohler A."/>
            <person name="Krizsan K."/>
            <person name="Balestrini R."/>
            <person name="Da Silva C."/>
            <person name="Montanini B."/>
            <person name="Hainaut M."/>
            <person name="Levati E."/>
            <person name="Barry K.W."/>
            <person name="Belfiori B."/>
            <person name="Cichocki N."/>
            <person name="Clum A."/>
            <person name="Dockter R.B."/>
            <person name="Fauchery L."/>
            <person name="Guy J."/>
            <person name="Iotti M."/>
            <person name="Le Tacon F."/>
            <person name="Lindquist E.A."/>
            <person name="Lipzen A."/>
            <person name="Malagnac F."/>
            <person name="Mello A."/>
            <person name="Molinier V."/>
            <person name="Miyauchi S."/>
            <person name="Poulain J."/>
            <person name="Riccioni C."/>
            <person name="Rubini A."/>
            <person name="Sitrit Y."/>
            <person name="Splivallo R."/>
            <person name="Traeger S."/>
            <person name="Wang M."/>
            <person name="Zifcakova L."/>
            <person name="Wipf D."/>
            <person name="Zambonelli A."/>
            <person name="Paolocci F."/>
            <person name="Nowrousian M."/>
            <person name="Ottonello S."/>
            <person name="Baldrian P."/>
            <person name="Spatafora J.W."/>
            <person name="Henrissat B."/>
            <person name="Nagy L.G."/>
            <person name="Aury J.M."/>
            <person name="Wincker P."/>
            <person name="Grigoriev I.V."/>
            <person name="Bonfante P."/>
            <person name="Martin F.M."/>
        </authorList>
    </citation>
    <scope>NUCLEOTIDE SEQUENCE [LARGE SCALE GENOMIC DNA]</scope>
    <source>
        <strain evidence="8 9">RN42</strain>
    </source>
</reference>
<sequence length="508" mass="55530">MPHDGASPPHSKPSKSSKAKAPRSAIDPFAPSKCDILTDRDWVSFGLAPGQKMFRHNGGPPVFGTREAYDIAKGRGSSPNPHGLEFIFVRLRGDLDQADYDAHYADMYRRSEELRKKGIEGTGIVHDSCSEGPTPQEKWMFYFAVYDAGTLAEIRKDDMVISCGVSGKEKIRTASVVDVPHWGVAAMTKEKWNLGMYNAGERSSHKIRVPPHFHREQLGAGNTIFSIDHNVDPTLPELLDAQGNTRVQKGLDICPLTTPGHILSAGERHGDCMMTLASGRICGIAPSATIVAVNIFKEGEDGAEPEHVFVAVNWIIAEVGRRRIRNRAVLNMSLTGVPDAYDYAGYLRDLIDLQDMDRVGLIIVHSAGNQNREITLADPLHPQMCEDVVVVAGMACDGYLWSNEVVDPESDSDSDSGSDKSDEGPLMIGSNYGDVVDIVAPCQHLEIPLHAGQVDRSTGCSNACALVSGFITCLLDGRRTRQQVLELLYRKHTRAGTNGIRYPILCVD</sequence>
<dbReference type="Pfam" id="PF00082">
    <property type="entry name" value="Peptidase_S8"/>
    <property type="match status" value="1"/>
</dbReference>
<evidence type="ECO:0000256" key="5">
    <source>
        <dbReference type="PROSITE-ProRule" id="PRU01240"/>
    </source>
</evidence>
<keyword evidence="2 5" id="KW-0645">Protease</keyword>
<evidence type="ECO:0000313" key="9">
    <source>
        <dbReference type="Proteomes" id="UP000275078"/>
    </source>
</evidence>
<gene>
    <name evidence="8" type="ORF">BJ508DRAFT_326277</name>
</gene>
<feature type="compositionally biased region" description="Basic residues" evidence="6">
    <location>
        <begin position="12"/>
        <end position="21"/>
    </location>
</feature>
<protein>
    <submittedName>
        <fullName evidence="8">Subtilisin-like protein</fullName>
    </submittedName>
</protein>
<feature type="region of interest" description="Disordered" evidence="6">
    <location>
        <begin position="405"/>
        <end position="426"/>
    </location>
</feature>
<dbReference type="GO" id="GO:0004252">
    <property type="term" value="F:serine-type endopeptidase activity"/>
    <property type="evidence" value="ECO:0007669"/>
    <property type="project" value="UniProtKB-UniRule"/>
</dbReference>
<dbReference type="GO" id="GO:0006508">
    <property type="term" value="P:proteolysis"/>
    <property type="evidence" value="ECO:0007669"/>
    <property type="project" value="UniProtKB-KW"/>
</dbReference>
<feature type="compositionally biased region" description="Acidic residues" evidence="6">
    <location>
        <begin position="406"/>
        <end position="416"/>
    </location>
</feature>
<feature type="active site" description="Charge relay system" evidence="5">
    <location>
        <position position="228"/>
    </location>
</feature>
<dbReference type="InterPro" id="IPR050131">
    <property type="entry name" value="Peptidase_S8_subtilisin-like"/>
</dbReference>
<dbReference type="AlphaFoldDB" id="A0A3N4IA84"/>
<dbReference type="Proteomes" id="UP000275078">
    <property type="component" value="Unassembled WGS sequence"/>
</dbReference>
<evidence type="ECO:0000256" key="6">
    <source>
        <dbReference type="SAM" id="MobiDB-lite"/>
    </source>
</evidence>
<evidence type="ECO:0000256" key="3">
    <source>
        <dbReference type="ARBA" id="ARBA00022801"/>
    </source>
</evidence>
<keyword evidence="4 5" id="KW-0720">Serine protease</keyword>
<keyword evidence="9" id="KW-1185">Reference proteome</keyword>
<keyword evidence="3 5" id="KW-0378">Hydrolase</keyword>
<feature type="active site" description="Charge relay system" evidence="5">
    <location>
        <position position="269"/>
    </location>
</feature>
<evidence type="ECO:0000259" key="7">
    <source>
        <dbReference type="Pfam" id="PF00082"/>
    </source>
</evidence>
<organism evidence="8 9">
    <name type="scientific">Ascobolus immersus RN42</name>
    <dbReference type="NCBI Taxonomy" id="1160509"/>
    <lineage>
        <taxon>Eukaryota</taxon>
        <taxon>Fungi</taxon>
        <taxon>Dikarya</taxon>
        <taxon>Ascomycota</taxon>
        <taxon>Pezizomycotina</taxon>
        <taxon>Pezizomycetes</taxon>
        <taxon>Pezizales</taxon>
        <taxon>Ascobolaceae</taxon>
        <taxon>Ascobolus</taxon>
    </lineage>
</organism>
<evidence type="ECO:0000256" key="1">
    <source>
        <dbReference type="ARBA" id="ARBA00011073"/>
    </source>
</evidence>
<comment type="similarity">
    <text evidence="1 5">Belongs to the peptidase S8 family.</text>
</comment>
<dbReference type="CDD" id="cd00306">
    <property type="entry name" value="Peptidases_S8_S53"/>
    <property type="match status" value="1"/>
</dbReference>
<dbReference type="OrthoDB" id="1896086at2759"/>
<feature type="domain" description="Peptidase S8/S53" evidence="7">
    <location>
        <begin position="265"/>
        <end position="476"/>
    </location>
</feature>
<evidence type="ECO:0000256" key="4">
    <source>
        <dbReference type="ARBA" id="ARBA00022825"/>
    </source>
</evidence>
<dbReference type="SUPFAM" id="SSF52743">
    <property type="entry name" value="Subtilisin-like"/>
    <property type="match status" value="1"/>
</dbReference>
<dbReference type="Gene3D" id="3.40.50.200">
    <property type="entry name" value="Peptidase S8/S53 domain"/>
    <property type="match status" value="1"/>
</dbReference>
<proteinExistence type="inferred from homology"/>
<dbReference type="PROSITE" id="PS51892">
    <property type="entry name" value="SUBTILASE"/>
    <property type="match status" value="1"/>
</dbReference>
<feature type="region of interest" description="Disordered" evidence="6">
    <location>
        <begin position="1"/>
        <end position="26"/>
    </location>
</feature>
<dbReference type="STRING" id="1160509.A0A3N4IA84"/>
<feature type="active site" description="Charge relay system" evidence="5">
    <location>
        <position position="461"/>
    </location>
</feature>